<feature type="coiled-coil region" evidence="1">
    <location>
        <begin position="90"/>
        <end position="133"/>
    </location>
</feature>
<proteinExistence type="predicted"/>
<organism evidence="3 4">
    <name type="scientific">Tetrahymena thermophila (strain SB210)</name>
    <dbReference type="NCBI Taxonomy" id="312017"/>
    <lineage>
        <taxon>Eukaryota</taxon>
        <taxon>Sar</taxon>
        <taxon>Alveolata</taxon>
        <taxon>Ciliophora</taxon>
        <taxon>Intramacronucleata</taxon>
        <taxon>Oligohymenophorea</taxon>
        <taxon>Hymenostomatida</taxon>
        <taxon>Tetrahymenina</taxon>
        <taxon>Tetrahymenidae</taxon>
        <taxon>Tetrahymena</taxon>
    </lineage>
</organism>
<evidence type="ECO:0000256" key="2">
    <source>
        <dbReference type="SAM" id="MobiDB-lite"/>
    </source>
</evidence>
<dbReference type="GeneID" id="7831027"/>
<keyword evidence="1" id="KW-0175">Coiled coil</keyword>
<dbReference type="STRING" id="312017.Q24HW3"/>
<accession>Q24HW3</accession>
<evidence type="ECO:0000313" key="3">
    <source>
        <dbReference type="EMBL" id="EAS07475.2"/>
    </source>
</evidence>
<sequence length="580" mass="69373">MSEYQDKLVNRLVSATSSQNKSQDDEQQQKFQRRSQRYLSKVTQQKIEVFNNLTEQFLQGKRVPELSEFQKELIRQQQVDSIKDASDLRRVIVSQKNEQQRNQIQNYQNKYKIKQEKQKYQQLVKKIEVDEKTKQWSEEQQKKLDLKSKLHQERLQQELLEKEAKANIPGIKDMFFKQFIKDTQEKSQPPSRNSVIDDNEQQNDQLIELNYLDELKQNKQDEQQASIKKKTTSVNQKFNDYQMQMQGDDYVGHQMRNKSMSSGNMPQFNVQSKLYQQKYLGEGVVNKDFHINNEKIKKQFYNLNRFNQFQKDIEKKLKQEQEKLAIQKKIKTEMENQTNNFLLTKDMWEKIIDADKNNQPFRLPNFGIEKTPVYKMQQNNEEEKRKIIEKKQRIKQGVFISPKKTFINFKNIYKGVKDIKKYTTLYNTTEYSQNRLLETSLKNSVNSARLIWGSNFLKPTTSPNNKENNLIKSYQQPIQEEPDFNGDELVQQNDYDLQATNQNIQIDKDSLMNKSESAYLPQLVQSNQQAYSTQYESSKYKDTNDYFYSNLSTKEKEQYEQQEIPKRYVYTKSHQKIKLY</sequence>
<feature type="coiled-coil region" evidence="1">
    <location>
        <begin position="310"/>
        <end position="337"/>
    </location>
</feature>
<dbReference type="EMBL" id="GG662498">
    <property type="protein sequence ID" value="EAS07475.2"/>
    <property type="molecule type" value="Genomic_DNA"/>
</dbReference>
<name>Q24HW3_TETTS</name>
<reference evidence="4" key="1">
    <citation type="journal article" date="2006" name="PLoS Biol.">
        <title>Macronuclear genome sequence of the ciliate Tetrahymena thermophila, a model eukaryote.</title>
        <authorList>
            <person name="Eisen J.A."/>
            <person name="Coyne R.S."/>
            <person name="Wu M."/>
            <person name="Wu D."/>
            <person name="Thiagarajan M."/>
            <person name="Wortman J.R."/>
            <person name="Badger J.H."/>
            <person name="Ren Q."/>
            <person name="Amedeo P."/>
            <person name="Jones K.M."/>
            <person name="Tallon L.J."/>
            <person name="Delcher A.L."/>
            <person name="Salzberg S.L."/>
            <person name="Silva J.C."/>
            <person name="Haas B.J."/>
            <person name="Majoros W.H."/>
            <person name="Farzad M."/>
            <person name="Carlton J.M."/>
            <person name="Smith R.K. Jr."/>
            <person name="Garg J."/>
            <person name="Pearlman R.E."/>
            <person name="Karrer K.M."/>
            <person name="Sun L."/>
            <person name="Manning G."/>
            <person name="Elde N.C."/>
            <person name="Turkewitz A.P."/>
            <person name="Asai D.J."/>
            <person name="Wilkes D.E."/>
            <person name="Wang Y."/>
            <person name="Cai H."/>
            <person name="Collins K."/>
            <person name="Stewart B.A."/>
            <person name="Lee S.R."/>
            <person name="Wilamowska K."/>
            <person name="Weinberg Z."/>
            <person name="Ruzzo W.L."/>
            <person name="Wloga D."/>
            <person name="Gaertig J."/>
            <person name="Frankel J."/>
            <person name="Tsao C.-C."/>
            <person name="Gorovsky M.A."/>
            <person name="Keeling P.J."/>
            <person name="Waller R.F."/>
            <person name="Patron N.J."/>
            <person name="Cherry J.M."/>
            <person name="Stover N.A."/>
            <person name="Krieger C.J."/>
            <person name="del Toro C."/>
            <person name="Ryder H.F."/>
            <person name="Williamson S.C."/>
            <person name="Barbeau R.A."/>
            <person name="Hamilton E.P."/>
            <person name="Orias E."/>
        </authorList>
    </citation>
    <scope>NUCLEOTIDE SEQUENCE [LARGE SCALE GENOMIC DNA]</scope>
    <source>
        <strain evidence="4">SB210</strain>
    </source>
</reference>
<protein>
    <submittedName>
        <fullName evidence="3">Uncharacterized protein</fullName>
    </submittedName>
</protein>
<feature type="region of interest" description="Disordered" evidence="2">
    <location>
        <begin position="1"/>
        <end position="35"/>
    </location>
</feature>
<dbReference type="HOGENOM" id="CLU_519273_0_0_1"/>
<dbReference type="KEGG" id="tet:TTHERM_00572110"/>
<dbReference type="RefSeq" id="XP_001027717.2">
    <property type="nucleotide sequence ID" value="XM_001027717.2"/>
</dbReference>
<evidence type="ECO:0000256" key="1">
    <source>
        <dbReference type="SAM" id="Coils"/>
    </source>
</evidence>
<dbReference type="InParanoid" id="Q24HW3"/>
<keyword evidence="4" id="KW-1185">Reference proteome</keyword>
<dbReference type="Proteomes" id="UP000009168">
    <property type="component" value="Unassembled WGS sequence"/>
</dbReference>
<gene>
    <name evidence="3" type="ORF">TTHERM_00572110</name>
</gene>
<dbReference type="AlphaFoldDB" id="Q24HW3"/>
<evidence type="ECO:0000313" key="4">
    <source>
        <dbReference type="Proteomes" id="UP000009168"/>
    </source>
</evidence>